<gene>
    <name evidence="1" type="ORF">SLEP1_g26392</name>
</gene>
<evidence type="ECO:0000313" key="1">
    <source>
        <dbReference type="EMBL" id="GKV15617.1"/>
    </source>
</evidence>
<protein>
    <submittedName>
        <fullName evidence="1">Uncharacterized protein</fullName>
    </submittedName>
</protein>
<comment type="caution">
    <text evidence="1">The sequence shown here is derived from an EMBL/GenBank/DDBJ whole genome shotgun (WGS) entry which is preliminary data.</text>
</comment>
<name>A0AAV5JVI7_9ROSI</name>
<reference evidence="1 2" key="1">
    <citation type="journal article" date="2021" name="Commun. Biol.">
        <title>The genome of Shorea leprosula (Dipterocarpaceae) highlights the ecological relevance of drought in aseasonal tropical rainforests.</title>
        <authorList>
            <person name="Ng K.K.S."/>
            <person name="Kobayashi M.J."/>
            <person name="Fawcett J.A."/>
            <person name="Hatakeyama M."/>
            <person name="Paape T."/>
            <person name="Ng C.H."/>
            <person name="Ang C.C."/>
            <person name="Tnah L.H."/>
            <person name="Lee C.T."/>
            <person name="Nishiyama T."/>
            <person name="Sese J."/>
            <person name="O'Brien M.J."/>
            <person name="Copetti D."/>
            <person name="Mohd Noor M.I."/>
            <person name="Ong R.C."/>
            <person name="Putra M."/>
            <person name="Sireger I.Z."/>
            <person name="Indrioko S."/>
            <person name="Kosugi Y."/>
            <person name="Izuno A."/>
            <person name="Isagi Y."/>
            <person name="Lee S.L."/>
            <person name="Shimizu K.K."/>
        </authorList>
    </citation>
    <scope>NUCLEOTIDE SEQUENCE [LARGE SCALE GENOMIC DNA]</scope>
    <source>
        <strain evidence="1">214</strain>
    </source>
</reference>
<dbReference type="EMBL" id="BPVZ01000043">
    <property type="protein sequence ID" value="GKV15617.1"/>
    <property type="molecule type" value="Genomic_DNA"/>
</dbReference>
<keyword evidence="2" id="KW-1185">Reference proteome</keyword>
<organism evidence="1 2">
    <name type="scientific">Rubroshorea leprosula</name>
    <dbReference type="NCBI Taxonomy" id="152421"/>
    <lineage>
        <taxon>Eukaryota</taxon>
        <taxon>Viridiplantae</taxon>
        <taxon>Streptophyta</taxon>
        <taxon>Embryophyta</taxon>
        <taxon>Tracheophyta</taxon>
        <taxon>Spermatophyta</taxon>
        <taxon>Magnoliopsida</taxon>
        <taxon>eudicotyledons</taxon>
        <taxon>Gunneridae</taxon>
        <taxon>Pentapetalae</taxon>
        <taxon>rosids</taxon>
        <taxon>malvids</taxon>
        <taxon>Malvales</taxon>
        <taxon>Dipterocarpaceae</taxon>
        <taxon>Rubroshorea</taxon>
    </lineage>
</organism>
<proteinExistence type="predicted"/>
<evidence type="ECO:0000313" key="2">
    <source>
        <dbReference type="Proteomes" id="UP001054252"/>
    </source>
</evidence>
<dbReference type="AlphaFoldDB" id="A0AAV5JVI7"/>
<sequence>MFRSELSESLSKNSVSLEPCAFVGSAHECTVSVALRIRVLGRDTTSSPLPFFYLHFFIIVLDEKSLDFFVIFSFKIVD</sequence>
<accession>A0AAV5JVI7</accession>
<dbReference type="Proteomes" id="UP001054252">
    <property type="component" value="Unassembled WGS sequence"/>
</dbReference>